<dbReference type="Gene3D" id="3.90.226.10">
    <property type="entry name" value="2-enoyl-CoA Hydratase, Chain A, domain 1"/>
    <property type="match status" value="1"/>
</dbReference>
<keyword evidence="3 5" id="KW-0378">Hydrolase</keyword>
<dbReference type="InterPro" id="IPR029045">
    <property type="entry name" value="ClpP/crotonase-like_dom_sf"/>
</dbReference>
<keyword evidence="4 5" id="KW-0720">Serine protease</keyword>
<gene>
    <name evidence="9" type="ORF">J6595_20560</name>
</gene>
<evidence type="ECO:0000256" key="2">
    <source>
        <dbReference type="ARBA" id="ARBA00022670"/>
    </source>
</evidence>
<feature type="signal peptide" evidence="7">
    <location>
        <begin position="1"/>
        <end position="20"/>
    </location>
</feature>
<evidence type="ECO:0000256" key="5">
    <source>
        <dbReference type="RuleBase" id="RU004404"/>
    </source>
</evidence>
<feature type="chain" id="PRO_5046425147" evidence="7">
    <location>
        <begin position="21"/>
        <end position="458"/>
    </location>
</feature>
<organism evidence="9 10">
    <name type="scientific">Jiella mangrovi</name>
    <dbReference type="NCBI Taxonomy" id="2821407"/>
    <lineage>
        <taxon>Bacteria</taxon>
        <taxon>Pseudomonadati</taxon>
        <taxon>Pseudomonadota</taxon>
        <taxon>Alphaproteobacteria</taxon>
        <taxon>Hyphomicrobiales</taxon>
        <taxon>Aurantimonadaceae</taxon>
        <taxon>Jiella</taxon>
    </lineage>
</organism>
<dbReference type="RefSeq" id="WP_209597286.1">
    <property type="nucleotide sequence ID" value="NZ_JAGJCF010000023.1"/>
</dbReference>
<dbReference type="SMART" id="SM00228">
    <property type="entry name" value="PDZ"/>
    <property type="match status" value="1"/>
</dbReference>
<dbReference type="PROSITE" id="PS50106">
    <property type="entry name" value="PDZ"/>
    <property type="match status" value="1"/>
</dbReference>
<dbReference type="EMBL" id="JAGJCF010000023">
    <property type="protein sequence ID" value="MBP0617979.1"/>
    <property type="molecule type" value="Genomic_DNA"/>
</dbReference>
<dbReference type="Pfam" id="PF03572">
    <property type="entry name" value="Peptidase_S41"/>
    <property type="match status" value="1"/>
</dbReference>
<evidence type="ECO:0000256" key="7">
    <source>
        <dbReference type="SAM" id="SignalP"/>
    </source>
</evidence>
<feature type="region of interest" description="Disordered" evidence="6">
    <location>
        <begin position="385"/>
        <end position="414"/>
    </location>
</feature>
<evidence type="ECO:0000313" key="9">
    <source>
        <dbReference type="EMBL" id="MBP0617979.1"/>
    </source>
</evidence>
<dbReference type="CDD" id="cd06782">
    <property type="entry name" value="cpPDZ_CPP-like"/>
    <property type="match status" value="1"/>
</dbReference>
<evidence type="ECO:0000256" key="4">
    <source>
        <dbReference type="ARBA" id="ARBA00022825"/>
    </source>
</evidence>
<evidence type="ECO:0000256" key="6">
    <source>
        <dbReference type="SAM" id="MobiDB-lite"/>
    </source>
</evidence>
<dbReference type="Pfam" id="PF13180">
    <property type="entry name" value="PDZ_2"/>
    <property type="match status" value="1"/>
</dbReference>
<dbReference type="Proteomes" id="UP000678276">
    <property type="component" value="Unassembled WGS sequence"/>
</dbReference>
<dbReference type="SUPFAM" id="SSF52096">
    <property type="entry name" value="ClpP/crotonase"/>
    <property type="match status" value="1"/>
</dbReference>
<dbReference type="InterPro" id="IPR004447">
    <property type="entry name" value="Peptidase_S41A"/>
</dbReference>
<keyword evidence="7" id="KW-0732">Signal</keyword>
<dbReference type="SMART" id="SM00245">
    <property type="entry name" value="TSPc"/>
    <property type="match status" value="1"/>
</dbReference>
<sequence length="458" mass="48963">MIRKLSILFAGALMGATAMTVVSQSQGVANAAGSDTYRQLAIFGDVFERVRAQYVDKPDDQKLIETAINGMLTSLDPHSSYMNAKEAAEMRTETRGQFGGLGIEVTMQDELVKVVSPFDGTPADKAGVLAGDLIAEINGEQVRGLTLGEAVDKMKGDIGTNVTLTIIREGAKKPVRLTLTRAEIKVPSVRHSVEGDVGYIKLLKFNEQTTVGLEDAIADIKEKVGDDKLKGYVLDLRRNPGGLLDEAVSVSDAFLNSGEIVSTRGRNADETRRYNARSGDDIDGKPLVVLVNGGSASASEIVAGALQDQRRATIVGTRSFGKGSVQTIIPLGQNGALRLTTALYYTPSGSSIQGRGINPDITVEQPLPKEIRDQMGLDGEDELVRGESSLRGHITGKEETDEGSGSLDYVPPEKKDDLQLQYAIDLLDGKKTNAMFPPKREANAKPATDADASNSAKN</sequence>
<evidence type="ECO:0000256" key="3">
    <source>
        <dbReference type="ARBA" id="ARBA00022801"/>
    </source>
</evidence>
<name>A0ABS4BMM8_9HYPH</name>
<reference evidence="9 10" key="1">
    <citation type="submission" date="2021-04" db="EMBL/GenBank/DDBJ databases">
        <title>Whole genome sequence of Jiella sp. KSK16Y-1.</title>
        <authorList>
            <person name="Tuo L."/>
        </authorList>
    </citation>
    <scope>NUCLEOTIDE SEQUENCE [LARGE SCALE GENOMIC DNA]</scope>
    <source>
        <strain evidence="9 10">KSK16Y-1</strain>
    </source>
</reference>
<keyword evidence="10" id="KW-1185">Reference proteome</keyword>
<dbReference type="NCBIfam" id="TIGR00225">
    <property type="entry name" value="prc"/>
    <property type="match status" value="1"/>
</dbReference>
<evidence type="ECO:0000259" key="8">
    <source>
        <dbReference type="PROSITE" id="PS50106"/>
    </source>
</evidence>
<dbReference type="CDD" id="cd07560">
    <property type="entry name" value="Peptidase_S41_CPP"/>
    <property type="match status" value="1"/>
</dbReference>
<accession>A0ABS4BMM8</accession>
<dbReference type="Gene3D" id="3.30.750.44">
    <property type="match status" value="1"/>
</dbReference>
<comment type="caution">
    <text evidence="9">The sequence shown here is derived from an EMBL/GenBank/DDBJ whole genome shotgun (WGS) entry which is preliminary data.</text>
</comment>
<evidence type="ECO:0000256" key="1">
    <source>
        <dbReference type="ARBA" id="ARBA00009179"/>
    </source>
</evidence>
<comment type="similarity">
    <text evidence="1 5">Belongs to the peptidase S41A family.</text>
</comment>
<dbReference type="PANTHER" id="PTHR32060:SF30">
    <property type="entry name" value="CARBOXY-TERMINAL PROCESSING PROTEASE CTPA"/>
    <property type="match status" value="1"/>
</dbReference>
<protein>
    <submittedName>
        <fullName evidence="9">S41 family peptidase</fullName>
    </submittedName>
</protein>
<dbReference type="Gene3D" id="2.30.42.10">
    <property type="match status" value="1"/>
</dbReference>
<feature type="region of interest" description="Disordered" evidence="6">
    <location>
        <begin position="431"/>
        <end position="458"/>
    </location>
</feature>
<evidence type="ECO:0000313" key="10">
    <source>
        <dbReference type="Proteomes" id="UP000678276"/>
    </source>
</evidence>
<keyword evidence="2 5" id="KW-0645">Protease</keyword>
<dbReference type="PANTHER" id="PTHR32060">
    <property type="entry name" value="TAIL-SPECIFIC PROTEASE"/>
    <property type="match status" value="1"/>
</dbReference>
<dbReference type="Pfam" id="PF22694">
    <property type="entry name" value="CtpB_N-like"/>
    <property type="match status" value="1"/>
</dbReference>
<feature type="compositionally biased region" description="Basic and acidic residues" evidence="6">
    <location>
        <begin position="385"/>
        <end position="398"/>
    </location>
</feature>
<proteinExistence type="inferred from homology"/>
<dbReference type="InterPro" id="IPR001478">
    <property type="entry name" value="PDZ"/>
</dbReference>
<dbReference type="InterPro" id="IPR036034">
    <property type="entry name" value="PDZ_sf"/>
</dbReference>
<dbReference type="SUPFAM" id="SSF50156">
    <property type="entry name" value="PDZ domain-like"/>
    <property type="match status" value="1"/>
</dbReference>
<dbReference type="InterPro" id="IPR055210">
    <property type="entry name" value="CtpA/B_N"/>
</dbReference>
<feature type="domain" description="PDZ" evidence="8">
    <location>
        <begin position="87"/>
        <end position="155"/>
    </location>
</feature>
<dbReference type="InterPro" id="IPR005151">
    <property type="entry name" value="Tail-specific_protease"/>
</dbReference>